<reference evidence="8 9" key="1">
    <citation type="submission" date="2016-02" db="EMBL/GenBank/DDBJ databases">
        <title>Complete genome sequence of Halocynthiibacter arcticus PAMC 20958t from arctic marine sediment.</title>
        <authorList>
            <person name="Lee Y.M."/>
            <person name="Baek K."/>
            <person name="Lee H.K."/>
            <person name="Shin S.C."/>
        </authorList>
    </citation>
    <scope>NUCLEOTIDE SEQUENCE [LARGE SCALE GENOMIC DNA]</scope>
    <source>
        <strain evidence="8">PAMC 20958</strain>
    </source>
</reference>
<evidence type="ECO:0000256" key="6">
    <source>
        <dbReference type="ARBA" id="ARBA00023136"/>
    </source>
</evidence>
<comment type="subcellular location">
    <subcellularLocation>
        <location evidence="1">Cell membrane</location>
        <topology evidence="1">Multi-pass membrane protein</topology>
    </subcellularLocation>
</comment>
<keyword evidence="8" id="KW-0969">Cilium</keyword>
<keyword evidence="4 7" id="KW-0812">Transmembrane</keyword>
<evidence type="ECO:0000313" key="9">
    <source>
        <dbReference type="Proteomes" id="UP000070371"/>
    </source>
</evidence>
<dbReference type="GO" id="GO:0006605">
    <property type="term" value="P:protein targeting"/>
    <property type="evidence" value="ECO:0007669"/>
    <property type="project" value="InterPro"/>
</dbReference>
<dbReference type="Proteomes" id="UP000070371">
    <property type="component" value="Chromosome"/>
</dbReference>
<feature type="transmembrane region" description="Helical" evidence="7">
    <location>
        <begin position="12"/>
        <end position="29"/>
    </location>
</feature>
<dbReference type="PRINTS" id="PR00953">
    <property type="entry name" value="TYPE3IMRPROT"/>
</dbReference>
<proteinExistence type="inferred from homology"/>
<keyword evidence="8" id="KW-0282">Flagellum</keyword>
<name>A0A126UYA5_9RHOB</name>
<dbReference type="GO" id="GO:0005886">
    <property type="term" value="C:plasma membrane"/>
    <property type="evidence" value="ECO:0007669"/>
    <property type="project" value="UniProtKB-SubCell"/>
</dbReference>
<keyword evidence="5 7" id="KW-1133">Transmembrane helix</keyword>
<dbReference type="PANTHER" id="PTHR30065:SF8">
    <property type="entry name" value="FLAGELLAR BIOSYNTHETIC PROTEIN FLIR"/>
    <property type="match status" value="1"/>
</dbReference>
<feature type="transmembrane region" description="Helical" evidence="7">
    <location>
        <begin position="210"/>
        <end position="240"/>
    </location>
</feature>
<dbReference type="PANTHER" id="PTHR30065">
    <property type="entry name" value="FLAGELLAR BIOSYNTHETIC PROTEIN FLIR"/>
    <property type="match status" value="1"/>
</dbReference>
<feature type="transmembrane region" description="Helical" evidence="7">
    <location>
        <begin position="127"/>
        <end position="155"/>
    </location>
</feature>
<keyword evidence="6 7" id="KW-0472">Membrane</keyword>
<accession>A0A126UYA5</accession>
<evidence type="ECO:0000256" key="7">
    <source>
        <dbReference type="SAM" id="Phobius"/>
    </source>
</evidence>
<evidence type="ECO:0000313" key="8">
    <source>
        <dbReference type="EMBL" id="AML51024.1"/>
    </source>
</evidence>
<gene>
    <name evidence="8" type="ORF">RC74_06815</name>
</gene>
<evidence type="ECO:0000256" key="1">
    <source>
        <dbReference type="ARBA" id="ARBA00004651"/>
    </source>
</evidence>
<organism evidence="8 9">
    <name type="scientific">Falsihalocynthiibacter arcticus</name>
    <dbReference type="NCBI Taxonomy" id="1579316"/>
    <lineage>
        <taxon>Bacteria</taxon>
        <taxon>Pseudomonadati</taxon>
        <taxon>Pseudomonadota</taxon>
        <taxon>Alphaproteobacteria</taxon>
        <taxon>Rhodobacterales</taxon>
        <taxon>Roseobacteraceae</taxon>
        <taxon>Falsihalocynthiibacter</taxon>
    </lineage>
</organism>
<feature type="transmembrane region" description="Helical" evidence="7">
    <location>
        <begin position="175"/>
        <end position="198"/>
    </location>
</feature>
<keyword evidence="8" id="KW-0966">Cell projection</keyword>
<keyword evidence="3" id="KW-1003">Cell membrane</keyword>
<feature type="transmembrane region" description="Helical" evidence="7">
    <location>
        <begin position="41"/>
        <end position="59"/>
    </location>
</feature>
<dbReference type="STRING" id="1579316.RC74_06815"/>
<dbReference type="KEGG" id="hat:RC74_06815"/>
<dbReference type="Pfam" id="PF01311">
    <property type="entry name" value="Bac_export_1"/>
    <property type="match status" value="1"/>
</dbReference>
<protein>
    <submittedName>
        <fullName evidence="8">Flagellar biosynthesis protein FliR</fullName>
    </submittedName>
</protein>
<dbReference type="RefSeq" id="WP_052274599.1">
    <property type="nucleotide sequence ID" value="NZ_CP014327.1"/>
</dbReference>
<keyword evidence="9" id="KW-1185">Reference proteome</keyword>
<evidence type="ECO:0000256" key="5">
    <source>
        <dbReference type="ARBA" id="ARBA00022989"/>
    </source>
</evidence>
<dbReference type="AlphaFoldDB" id="A0A126UYA5"/>
<evidence type="ECO:0000256" key="2">
    <source>
        <dbReference type="ARBA" id="ARBA00009772"/>
    </source>
</evidence>
<feature type="transmembrane region" description="Helical" evidence="7">
    <location>
        <begin position="79"/>
        <end position="106"/>
    </location>
</feature>
<sequence>MELISGWGKDELTSFFFVFLRVGAALSLLPAFGEQSIPQRVRLGLAIAFTAVVYPAVSVEIRAYTMAEGQAWGGYASEILVGLILGLGLRLFVFSLQMAGSIAAQATSLSQILGSAQAEPTAAIGQLLLMAGLALAVMNGLHIRIAEAFILSYNVFGPGDVPQASDVSQWGVARIASAFSLAFSLAAPFVIASLVYNVALGVINRAMPQLMVAMVGAPAITLGGMALLLIVAPVLLAVWWDELSVFLQAPFGVMR</sequence>
<evidence type="ECO:0000256" key="4">
    <source>
        <dbReference type="ARBA" id="ARBA00022692"/>
    </source>
</evidence>
<dbReference type="InterPro" id="IPR002010">
    <property type="entry name" value="T3SS_IM_R"/>
</dbReference>
<dbReference type="EMBL" id="CP014327">
    <property type="protein sequence ID" value="AML51024.1"/>
    <property type="molecule type" value="Genomic_DNA"/>
</dbReference>
<evidence type="ECO:0000256" key="3">
    <source>
        <dbReference type="ARBA" id="ARBA00022475"/>
    </source>
</evidence>
<comment type="similarity">
    <text evidence="2">Belongs to the FliR/MopE/SpaR family.</text>
</comment>